<evidence type="ECO:0000313" key="19">
    <source>
        <dbReference type="Proteomes" id="UP000054621"/>
    </source>
</evidence>
<evidence type="ECO:0000256" key="8">
    <source>
        <dbReference type="ARBA" id="ARBA00023016"/>
    </source>
</evidence>
<dbReference type="SUPFAM" id="SSF52540">
    <property type="entry name" value="P-loop containing nucleoside triphosphate hydrolases"/>
    <property type="match status" value="1"/>
</dbReference>
<feature type="active site" evidence="10 12">
    <location>
        <position position="688"/>
    </location>
</feature>
<dbReference type="GO" id="GO:0006515">
    <property type="term" value="P:protein quality control for misfolded or incompletely synthesized proteins"/>
    <property type="evidence" value="ECO:0007669"/>
    <property type="project" value="UniProtKB-UniRule"/>
</dbReference>
<dbReference type="FunFam" id="3.30.230.10:FF:000010">
    <property type="entry name" value="Lon protease"/>
    <property type="match status" value="1"/>
</dbReference>
<accession>A0A0W0YH54</accession>
<evidence type="ECO:0000256" key="11">
    <source>
        <dbReference type="PIRNR" id="PIRNR001174"/>
    </source>
</evidence>
<dbReference type="GO" id="GO:0004252">
    <property type="term" value="F:serine-type endopeptidase activity"/>
    <property type="evidence" value="ECO:0007669"/>
    <property type="project" value="UniProtKB-UniRule"/>
</dbReference>
<dbReference type="HAMAP" id="MF_01973">
    <property type="entry name" value="lon_bact"/>
    <property type="match status" value="1"/>
</dbReference>
<dbReference type="NCBIfam" id="NF008053">
    <property type="entry name" value="PRK10787.1"/>
    <property type="match status" value="1"/>
</dbReference>
<evidence type="ECO:0000256" key="10">
    <source>
        <dbReference type="HAMAP-Rule" id="MF_01973"/>
    </source>
</evidence>
<feature type="region of interest" description="Disordered" evidence="15">
    <location>
        <begin position="788"/>
        <end position="813"/>
    </location>
</feature>
<evidence type="ECO:0000256" key="3">
    <source>
        <dbReference type="ARBA" id="ARBA00022670"/>
    </source>
</evidence>
<feature type="binding site" evidence="10 13">
    <location>
        <begin position="365"/>
        <end position="372"/>
    </location>
    <ligand>
        <name>ATP</name>
        <dbReference type="ChEBI" id="CHEBI:30616"/>
    </ligand>
</feature>
<evidence type="ECO:0000259" key="17">
    <source>
        <dbReference type="PROSITE" id="PS51787"/>
    </source>
</evidence>
<feature type="domain" description="Lon proteolytic" evidence="16">
    <location>
        <begin position="601"/>
        <end position="782"/>
    </location>
</feature>
<dbReference type="NCBIfam" id="TIGR00763">
    <property type="entry name" value="lon"/>
    <property type="match status" value="1"/>
</dbReference>
<dbReference type="InterPro" id="IPR004815">
    <property type="entry name" value="Lon_bac/euk-typ"/>
</dbReference>
<evidence type="ECO:0000313" key="18">
    <source>
        <dbReference type="EMBL" id="KTD56208.1"/>
    </source>
</evidence>
<dbReference type="InterPro" id="IPR003111">
    <property type="entry name" value="Lon_prtase_N"/>
</dbReference>
<evidence type="ECO:0000256" key="14">
    <source>
        <dbReference type="PROSITE-ProRule" id="PRU01122"/>
    </source>
</evidence>
<dbReference type="InterPro" id="IPR046336">
    <property type="entry name" value="Lon_prtase_N_sf"/>
</dbReference>
<dbReference type="Pfam" id="PF22667">
    <property type="entry name" value="Lon_lid"/>
    <property type="match status" value="1"/>
</dbReference>
<dbReference type="InterPro" id="IPR027065">
    <property type="entry name" value="Lon_Prtase"/>
</dbReference>
<dbReference type="SUPFAM" id="SSF54211">
    <property type="entry name" value="Ribosomal protein S5 domain 2-like"/>
    <property type="match status" value="1"/>
</dbReference>
<feature type="active site" evidence="10 12">
    <location>
        <position position="731"/>
    </location>
</feature>
<keyword evidence="2 10" id="KW-0963">Cytoplasm</keyword>
<dbReference type="AlphaFoldDB" id="A0A0W0YH54"/>
<dbReference type="PROSITE" id="PS51786">
    <property type="entry name" value="LON_PROTEOLYTIC"/>
    <property type="match status" value="1"/>
</dbReference>
<reference evidence="18 19" key="1">
    <citation type="submission" date="2015-11" db="EMBL/GenBank/DDBJ databases">
        <title>Genomic analysis of 38 Legionella species identifies large and diverse effector repertoires.</title>
        <authorList>
            <person name="Burstein D."/>
            <person name="Amaro F."/>
            <person name="Zusman T."/>
            <person name="Lifshitz Z."/>
            <person name="Cohen O."/>
            <person name="Gilbert J.A."/>
            <person name="Pupko T."/>
            <person name="Shuman H.A."/>
            <person name="Segal G."/>
        </authorList>
    </citation>
    <scope>NUCLEOTIDE SEQUENCE [LARGE SCALE GENOMIC DNA]</scope>
    <source>
        <strain evidence="18 19">Mt.St.Helens-4</strain>
    </source>
</reference>
<keyword evidence="4 10" id="KW-0547">Nucleotide-binding</keyword>
<comment type="similarity">
    <text evidence="10 11 14">Belongs to the peptidase S16 family.</text>
</comment>
<dbReference type="eggNOG" id="COG0466">
    <property type="taxonomic scope" value="Bacteria"/>
</dbReference>
<evidence type="ECO:0000256" key="1">
    <source>
        <dbReference type="ARBA" id="ARBA00004496"/>
    </source>
</evidence>
<dbReference type="STRING" id="28087.Lsai_2338"/>
<organism evidence="18 19">
    <name type="scientific">Legionella sainthelensi</name>
    <dbReference type="NCBI Taxonomy" id="28087"/>
    <lineage>
        <taxon>Bacteria</taxon>
        <taxon>Pseudomonadati</taxon>
        <taxon>Pseudomonadota</taxon>
        <taxon>Gammaproteobacteria</taxon>
        <taxon>Legionellales</taxon>
        <taxon>Legionellaceae</taxon>
        <taxon>Legionella</taxon>
    </lineage>
</organism>
<dbReference type="InterPro" id="IPR020568">
    <property type="entry name" value="Ribosomal_Su5_D2-typ_SF"/>
</dbReference>
<evidence type="ECO:0000256" key="9">
    <source>
        <dbReference type="ARBA" id="ARBA00050665"/>
    </source>
</evidence>
<dbReference type="PANTHER" id="PTHR10046">
    <property type="entry name" value="ATP DEPENDENT LON PROTEASE FAMILY MEMBER"/>
    <property type="match status" value="1"/>
</dbReference>
<dbReference type="SUPFAM" id="SSF88697">
    <property type="entry name" value="PUA domain-like"/>
    <property type="match status" value="1"/>
</dbReference>
<dbReference type="Gene3D" id="3.40.50.300">
    <property type="entry name" value="P-loop containing nucleotide triphosphate hydrolases"/>
    <property type="match status" value="1"/>
</dbReference>
<dbReference type="InterPro" id="IPR003959">
    <property type="entry name" value="ATPase_AAA_core"/>
</dbReference>
<comment type="function">
    <text evidence="10">ATP-dependent serine protease that mediates the selective degradation of mutant and abnormal proteins as well as certain short-lived regulatory proteins. Required for cellular homeostasis and for survival from DNA damage and developmental changes induced by stress. Degrades polypeptides processively to yield small peptide fragments that are 5 to 10 amino acids long. Binds to DNA in a double-stranded, site-specific manner.</text>
</comment>
<protein>
    <recommendedName>
        <fullName evidence="10 11">Lon protease</fullName>
        <ecNumber evidence="10 11">3.4.21.53</ecNumber>
    </recommendedName>
    <alternativeName>
        <fullName evidence="10">ATP-dependent protease La</fullName>
    </alternativeName>
</protein>
<sequence length="813" mass="90923">MSIENKESSNETEKMSNIPVLPLRDVVVYPHMVIPLFVGRGKSIKALEAAMVDNKQIFLVAQKKSSNDDPGEADIFQIGTLSSVLQLLKLPDGTVKVLVEGEKRAKAKAYHQTQGYLEAELEVMEDENAAMQEPDIGILMRSLMSQFEQYIKLNKKIPPEVLSPLAGIEEPGRLADTIAAHLTLKIDDKQDLLETLDVGTRLERLMSAIENEIDLLHVEKRVRGRVKRQMEKSQREYYLNEQMKAIQKELGELGEEGNEIEQLEKSINKAGMPKEAKEKSLAELHKLKMMSPMSAEATVIRNYLDWMLEVPWKKRTKIQFDLLKAEKLLDKEHYGLEQVKKRIIEYLAVQQRVKRLKGPILCLVGPPGVGKTSLGQSIANATGRTFIRIALGGVRDEAEIRGHRRTYIGSMPGKIIQKLCKAGVKNPLIMLDEVDKMAMDFRGDPAAALLEVLDPEQNHTFNDHYLEVDYDLSDVMFIATANSLEIPAPLLDRMEVIRLAGYTEDEKVSIAEKYLVPKQIVLNGLDNEEIHISEGAIREIIRHYTREAGVRNLERDIASVCRKVVKEILSNKKIKKMAVSLNNIEKYLGVKKYRYGLAEEFDQVGQVTGLAWTSVGGELLTIEASMMQGKGKVTHTGQLGEVMQESIHAAMTVVRSRAKKLGLSDDFYDKNDFHVHVPEGATPKDGPSAGIGMCTVLVSVVTQIPVKADVAMTGEITLRGQVLPIGGLKEKLLAAHRGGIKHVIIPEENVKDLEEIPDNVLRKLTIHPVKTIEQVLELALQRTPWVGEATNDQSGKNVNKRSKKIKNNDLHAH</sequence>
<dbReference type="RefSeq" id="WP_027270205.1">
    <property type="nucleotide sequence ID" value="NZ_CAAAJE010000006.1"/>
</dbReference>
<keyword evidence="3 10" id="KW-0645">Protease</keyword>
<dbReference type="InterPro" id="IPR027543">
    <property type="entry name" value="Lon_bac"/>
</dbReference>
<dbReference type="FunFam" id="3.40.50.300:FF:000021">
    <property type="entry name" value="Lon protease homolog"/>
    <property type="match status" value="1"/>
</dbReference>
<dbReference type="Pfam" id="PF00004">
    <property type="entry name" value="AAA"/>
    <property type="match status" value="1"/>
</dbReference>
<dbReference type="Gene3D" id="3.30.230.10">
    <property type="match status" value="1"/>
</dbReference>
<dbReference type="SMART" id="SM00464">
    <property type="entry name" value="LON"/>
    <property type="match status" value="1"/>
</dbReference>
<comment type="induction">
    <text evidence="10">By heat shock.</text>
</comment>
<dbReference type="GO" id="GO:0004176">
    <property type="term" value="F:ATP-dependent peptidase activity"/>
    <property type="evidence" value="ECO:0007669"/>
    <property type="project" value="UniProtKB-UniRule"/>
</dbReference>
<dbReference type="PIRSF" id="PIRSF001174">
    <property type="entry name" value="Lon_proteas"/>
    <property type="match status" value="1"/>
</dbReference>
<dbReference type="SMART" id="SM00382">
    <property type="entry name" value="AAA"/>
    <property type="match status" value="1"/>
</dbReference>
<evidence type="ECO:0000256" key="6">
    <source>
        <dbReference type="ARBA" id="ARBA00022825"/>
    </source>
</evidence>
<dbReference type="Gene3D" id="1.10.8.60">
    <property type="match status" value="1"/>
</dbReference>
<comment type="caution">
    <text evidence="18">The sequence shown here is derived from an EMBL/GenBank/DDBJ whole genome shotgun (WGS) entry which is preliminary data.</text>
</comment>
<evidence type="ECO:0000256" key="4">
    <source>
        <dbReference type="ARBA" id="ARBA00022741"/>
    </source>
</evidence>
<comment type="subunit">
    <text evidence="10 11">Homohexamer. Organized in a ring with a central cavity.</text>
</comment>
<proteinExistence type="evidence at transcript level"/>
<dbReference type="GO" id="GO:0034605">
    <property type="term" value="P:cellular response to heat"/>
    <property type="evidence" value="ECO:0007669"/>
    <property type="project" value="UniProtKB-UniRule"/>
</dbReference>
<dbReference type="Gene3D" id="1.20.58.1480">
    <property type="match status" value="1"/>
</dbReference>
<evidence type="ECO:0000256" key="2">
    <source>
        <dbReference type="ARBA" id="ARBA00022490"/>
    </source>
</evidence>
<evidence type="ECO:0000259" key="16">
    <source>
        <dbReference type="PROSITE" id="PS51786"/>
    </source>
</evidence>
<keyword evidence="7 10" id="KW-0067">ATP-binding</keyword>
<dbReference type="FunFam" id="1.20.5.5270:FF:000002">
    <property type="entry name" value="Lon protease homolog"/>
    <property type="match status" value="1"/>
</dbReference>
<comment type="catalytic activity">
    <reaction evidence="9 10 11 14">
        <text>Hydrolysis of proteins in presence of ATP.</text>
        <dbReference type="EC" id="3.4.21.53"/>
    </reaction>
</comment>
<dbReference type="InterPro" id="IPR054594">
    <property type="entry name" value="Lon_lid"/>
</dbReference>
<dbReference type="Gene3D" id="2.30.130.40">
    <property type="entry name" value="LON domain-like"/>
    <property type="match status" value="1"/>
</dbReference>
<evidence type="ECO:0000256" key="15">
    <source>
        <dbReference type="SAM" id="MobiDB-lite"/>
    </source>
</evidence>
<dbReference type="EMBL" id="LNYV01000034">
    <property type="protein sequence ID" value="KTD56208.1"/>
    <property type="molecule type" value="Genomic_DNA"/>
</dbReference>
<name>A0A0W0YH54_9GAMM</name>
<evidence type="ECO:0000256" key="13">
    <source>
        <dbReference type="PIRSR" id="PIRSR001174-2"/>
    </source>
</evidence>
<dbReference type="EC" id="3.4.21.53" evidence="10 11"/>
<dbReference type="GO" id="GO:0005737">
    <property type="term" value="C:cytoplasm"/>
    <property type="evidence" value="ECO:0007669"/>
    <property type="project" value="UniProtKB-SubCell"/>
</dbReference>
<dbReference type="InterPro" id="IPR015947">
    <property type="entry name" value="PUA-like_sf"/>
</dbReference>
<keyword evidence="6 10" id="KW-0720">Serine protease</keyword>
<dbReference type="Gene3D" id="1.20.5.5270">
    <property type="match status" value="1"/>
</dbReference>
<evidence type="ECO:0000256" key="12">
    <source>
        <dbReference type="PIRSR" id="PIRSR001174-1"/>
    </source>
</evidence>
<dbReference type="InterPro" id="IPR008269">
    <property type="entry name" value="Lon_proteolytic"/>
</dbReference>
<dbReference type="InterPro" id="IPR027417">
    <property type="entry name" value="P-loop_NTPase"/>
</dbReference>
<keyword evidence="5 10" id="KW-0378">Hydrolase</keyword>
<dbReference type="PATRIC" id="fig|28087.4.peg.2513"/>
<dbReference type="GO" id="GO:0005524">
    <property type="term" value="F:ATP binding"/>
    <property type="evidence" value="ECO:0007669"/>
    <property type="project" value="UniProtKB-UniRule"/>
</dbReference>
<dbReference type="PROSITE" id="PS51787">
    <property type="entry name" value="LON_N"/>
    <property type="match status" value="1"/>
</dbReference>
<dbReference type="FunFam" id="2.30.130.40:FF:000001">
    <property type="entry name" value="Lon protease"/>
    <property type="match status" value="1"/>
</dbReference>
<dbReference type="Pfam" id="PF02190">
    <property type="entry name" value="LON_substr_bdg"/>
    <property type="match status" value="1"/>
</dbReference>
<dbReference type="PRINTS" id="PR00830">
    <property type="entry name" value="ENDOLAPTASE"/>
</dbReference>
<comment type="subcellular location">
    <subcellularLocation>
        <location evidence="1 10 11">Cytoplasm</location>
    </subcellularLocation>
</comment>
<dbReference type="CDD" id="cd19500">
    <property type="entry name" value="RecA-like_Lon"/>
    <property type="match status" value="1"/>
</dbReference>
<evidence type="ECO:0000256" key="5">
    <source>
        <dbReference type="ARBA" id="ARBA00022801"/>
    </source>
</evidence>
<evidence type="ECO:0000256" key="7">
    <source>
        <dbReference type="ARBA" id="ARBA00022840"/>
    </source>
</evidence>
<dbReference type="Pfam" id="PF05362">
    <property type="entry name" value="Lon_C"/>
    <property type="match status" value="1"/>
</dbReference>
<dbReference type="OrthoDB" id="9803599at2"/>
<dbReference type="InterPro" id="IPR014721">
    <property type="entry name" value="Ribsml_uS5_D2-typ_fold_subgr"/>
</dbReference>
<dbReference type="FunFam" id="1.20.58.1480:FF:000001">
    <property type="entry name" value="Lon protease"/>
    <property type="match status" value="1"/>
</dbReference>
<dbReference type="InterPro" id="IPR003593">
    <property type="entry name" value="AAA+_ATPase"/>
</dbReference>
<keyword evidence="8 10" id="KW-0346">Stress response</keyword>
<dbReference type="GO" id="GO:0043565">
    <property type="term" value="F:sequence-specific DNA binding"/>
    <property type="evidence" value="ECO:0007669"/>
    <property type="project" value="UniProtKB-UniRule"/>
</dbReference>
<dbReference type="GO" id="GO:0016887">
    <property type="term" value="F:ATP hydrolysis activity"/>
    <property type="evidence" value="ECO:0007669"/>
    <property type="project" value="UniProtKB-UniRule"/>
</dbReference>
<gene>
    <name evidence="18" type="primary">lon_2</name>
    <name evidence="10" type="synonym">lon</name>
    <name evidence="18" type="ORF">Lsai_2338</name>
</gene>
<dbReference type="Proteomes" id="UP000054621">
    <property type="component" value="Unassembled WGS sequence"/>
</dbReference>
<feature type="domain" description="Lon N-terminal" evidence="17">
    <location>
        <begin position="18"/>
        <end position="213"/>
    </location>
</feature>